<dbReference type="Proteomes" id="UP000236291">
    <property type="component" value="Unassembled WGS sequence"/>
</dbReference>
<feature type="transmembrane region" description="Helical" evidence="2">
    <location>
        <begin position="12"/>
        <end position="39"/>
    </location>
</feature>
<accession>A0A2K3MT33</accession>
<feature type="region of interest" description="Disordered" evidence="1">
    <location>
        <begin position="61"/>
        <end position="90"/>
    </location>
</feature>
<keyword evidence="2" id="KW-0812">Transmembrane</keyword>
<evidence type="ECO:0000313" key="3">
    <source>
        <dbReference type="EMBL" id="PNX93973.1"/>
    </source>
</evidence>
<dbReference type="Gramene" id="Tp57577_TGAC_v2_mRNA7933">
    <property type="protein sequence ID" value="Tp57577_TGAC_v2_mRNA7933"/>
    <property type="gene ID" value="Tp57577_TGAC_v2_gene7668"/>
</dbReference>
<dbReference type="AlphaFoldDB" id="A0A2K3MT33"/>
<evidence type="ECO:0000256" key="2">
    <source>
        <dbReference type="SAM" id="Phobius"/>
    </source>
</evidence>
<reference evidence="3 4" key="2">
    <citation type="journal article" date="2017" name="Front. Plant Sci.">
        <title>Gene Classification and Mining of Molecular Markers Useful in Red Clover (Trifolium pratense) Breeding.</title>
        <authorList>
            <person name="Istvanek J."/>
            <person name="Dluhosova J."/>
            <person name="Dluhos P."/>
            <person name="Patkova L."/>
            <person name="Nedelnik J."/>
            <person name="Repkova J."/>
        </authorList>
    </citation>
    <scope>NUCLEOTIDE SEQUENCE [LARGE SCALE GENOMIC DNA]</scope>
    <source>
        <strain evidence="4">cv. Tatra</strain>
        <tissue evidence="3">Young leaves</tissue>
    </source>
</reference>
<dbReference type="EMBL" id="ASHM01012013">
    <property type="protein sequence ID" value="PNX93973.1"/>
    <property type="molecule type" value="Genomic_DNA"/>
</dbReference>
<gene>
    <name evidence="3" type="ORF">L195_g017138</name>
</gene>
<evidence type="ECO:0000256" key="1">
    <source>
        <dbReference type="SAM" id="MobiDB-lite"/>
    </source>
</evidence>
<keyword evidence="2" id="KW-0472">Membrane</keyword>
<reference evidence="3 4" key="1">
    <citation type="journal article" date="2014" name="Am. J. Bot.">
        <title>Genome assembly and annotation for red clover (Trifolium pratense; Fabaceae).</title>
        <authorList>
            <person name="Istvanek J."/>
            <person name="Jaros M."/>
            <person name="Krenek A."/>
            <person name="Repkova J."/>
        </authorList>
    </citation>
    <scope>NUCLEOTIDE SEQUENCE [LARGE SCALE GENOMIC DNA]</scope>
    <source>
        <strain evidence="4">cv. Tatra</strain>
        <tissue evidence="3">Young leaves</tissue>
    </source>
</reference>
<proteinExistence type="predicted"/>
<organism evidence="3 4">
    <name type="scientific">Trifolium pratense</name>
    <name type="common">Red clover</name>
    <dbReference type="NCBI Taxonomy" id="57577"/>
    <lineage>
        <taxon>Eukaryota</taxon>
        <taxon>Viridiplantae</taxon>
        <taxon>Streptophyta</taxon>
        <taxon>Embryophyta</taxon>
        <taxon>Tracheophyta</taxon>
        <taxon>Spermatophyta</taxon>
        <taxon>Magnoliopsida</taxon>
        <taxon>eudicotyledons</taxon>
        <taxon>Gunneridae</taxon>
        <taxon>Pentapetalae</taxon>
        <taxon>rosids</taxon>
        <taxon>fabids</taxon>
        <taxon>Fabales</taxon>
        <taxon>Fabaceae</taxon>
        <taxon>Papilionoideae</taxon>
        <taxon>50 kb inversion clade</taxon>
        <taxon>NPAAA clade</taxon>
        <taxon>Hologalegina</taxon>
        <taxon>IRL clade</taxon>
        <taxon>Trifolieae</taxon>
        <taxon>Trifolium</taxon>
    </lineage>
</organism>
<sequence>MVSFRVLAYSFLSYLIVALLFDVTGWKSLFLNMLVMCLVRSGFHPKRQLKLKMKFTFEKRKNTNGEGDNDNDDDHVNLHRRAAGTPEQAD</sequence>
<name>A0A2K3MT33_TRIPR</name>
<protein>
    <submittedName>
        <fullName evidence="3">Uncharacterized protein</fullName>
    </submittedName>
</protein>
<evidence type="ECO:0000313" key="4">
    <source>
        <dbReference type="Proteomes" id="UP000236291"/>
    </source>
</evidence>
<keyword evidence="2" id="KW-1133">Transmembrane helix</keyword>
<comment type="caution">
    <text evidence="3">The sequence shown here is derived from an EMBL/GenBank/DDBJ whole genome shotgun (WGS) entry which is preliminary data.</text>
</comment>